<proteinExistence type="predicted"/>
<dbReference type="Proteomes" id="UP000616769">
    <property type="component" value="Unassembled WGS sequence"/>
</dbReference>
<dbReference type="InterPro" id="IPR036236">
    <property type="entry name" value="Znf_C2H2_sf"/>
</dbReference>
<evidence type="ECO:0000256" key="1">
    <source>
        <dbReference type="ARBA" id="ARBA00022723"/>
    </source>
</evidence>
<dbReference type="PANTHER" id="PTHR24379">
    <property type="entry name" value="KRAB AND ZINC FINGER DOMAIN-CONTAINING"/>
    <property type="match status" value="1"/>
</dbReference>
<protein>
    <submittedName>
        <fullName evidence="8">Protein krueppel</fullName>
    </submittedName>
    <submittedName>
        <fullName evidence="9">Zinc-finger double domain containing protein 5</fullName>
    </submittedName>
</protein>
<reference evidence="10" key="4">
    <citation type="submission" date="2022-06" db="UniProtKB">
        <authorList>
            <consortium name="EnsemblMetazoa"/>
        </authorList>
    </citation>
    <scope>IDENTIFICATION</scope>
</reference>
<feature type="domain" description="C2H2-type" evidence="7">
    <location>
        <begin position="413"/>
        <end position="442"/>
    </location>
</feature>
<feature type="domain" description="C2H2-type" evidence="7">
    <location>
        <begin position="355"/>
        <end position="382"/>
    </location>
</feature>
<evidence type="ECO:0000256" key="4">
    <source>
        <dbReference type="ARBA" id="ARBA00022833"/>
    </source>
</evidence>
<dbReference type="Gene3D" id="3.30.160.60">
    <property type="entry name" value="Classic Zinc Finger"/>
    <property type="match status" value="3"/>
</dbReference>
<evidence type="ECO:0000256" key="3">
    <source>
        <dbReference type="ARBA" id="ARBA00022771"/>
    </source>
</evidence>
<feature type="region of interest" description="Disordered" evidence="6">
    <location>
        <begin position="1"/>
        <end position="58"/>
    </location>
</feature>
<gene>
    <name evidence="9" type="ORF">QR98_0058480</name>
    <name evidence="8" type="ORF">SSS_5689</name>
</gene>
<dbReference type="GO" id="GO:0008270">
    <property type="term" value="F:zinc ion binding"/>
    <property type="evidence" value="ECO:0007669"/>
    <property type="project" value="UniProtKB-KW"/>
</dbReference>
<dbReference type="SMART" id="SM00355">
    <property type="entry name" value="ZnF_C2H2"/>
    <property type="match status" value="3"/>
</dbReference>
<reference evidence="9 12" key="1">
    <citation type="journal article" date="2015" name="Parasit. Vectors">
        <title>Draft genome of the scabies mite.</title>
        <authorList>
            <person name="Rider S.D.Jr."/>
            <person name="Morgan M.S."/>
            <person name="Arlian L.G."/>
        </authorList>
    </citation>
    <scope>NUCLEOTIDE SEQUENCE [LARGE SCALE GENOMIC DNA]</scope>
    <source>
        <strain evidence="9">Arlian Lab</strain>
    </source>
</reference>
<dbReference type="EMBL" id="WVUK01000054">
    <property type="protein sequence ID" value="KAF7494014.1"/>
    <property type="molecule type" value="Genomic_DNA"/>
</dbReference>
<dbReference type="Pfam" id="PF00096">
    <property type="entry name" value="zf-C2H2"/>
    <property type="match status" value="3"/>
</dbReference>
<dbReference type="SUPFAM" id="SSF57667">
    <property type="entry name" value="beta-beta-alpha zinc fingers"/>
    <property type="match status" value="2"/>
</dbReference>
<keyword evidence="1" id="KW-0479">Metal-binding</keyword>
<keyword evidence="4" id="KW-0862">Zinc</keyword>
<keyword evidence="3 5" id="KW-0863">Zinc-finger</keyword>
<dbReference type="FunFam" id="3.30.160.60:FF:000100">
    <property type="entry name" value="Zinc finger 45-like"/>
    <property type="match status" value="1"/>
</dbReference>
<evidence type="ECO:0000256" key="6">
    <source>
        <dbReference type="SAM" id="MobiDB-lite"/>
    </source>
</evidence>
<name>A0A132A8P7_SARSC</name>
<dbReference type="Proteomes" id="UP000070412">
    <property type="component" value="Unassembled WGS sequence"/>
</dbReference>
<organism evidence="9 12">
    <name type="scientific">Sarcoptes scabiei</name>
    <name type="common">Itch mite</name>
    <name type="synonym">Acarus scabiei</name>
    <dbReference type="NCBI Taxonomy" id="52283"/>
    <lineage>
        <taxon>Eukaryota</taxon>
        <taxon>Metazoa</taxon>
        <taxon>Ecdysozoa</taxon>
        <taxon>Arthropoda</taxon>
        <taxon>Chelicerata</taxon>
        <taxon>Arachnida</taxon>
        <taxon>Acari</taxon>
        <taxon>Acariformes</taxon>
        <taxon>Sarcoptiformes</taxon>
        <taxon>Astigmata</taxon>
        <taxon>Psoroptidia</taxon>
        <taxon>Sarcoptoidea</taxon>
        <taxon>Sarcoptidae</taxon>
        <taxon>Sarcoptinae</taxon>
        <taxon>Sarcoptes</taxon>
    </lineage>
</organism>
<reference evidence="8" key="3">
    <citation type="submission" date="2020-01" db="EMBL/GenBank/DDBJ databases">
        <authorList>
            <person name="Korhonen P.K.K."/>
            <person name="Guangxu M.G."/>
            <person name="Wang T.W."/>
            <person name="Stroehlein A.J.S."/>
            <person name="Young N.D."/>
            <person name="Ang C.-S.A."/>
            <person name="Fernando D.W.F."/>
            <person name="Lu H.L."/>
            <person name="Taylor S.T."/>
            <person name="Ehtesham M.E.M."/>
            <person name="Najaraj S.H.N."/>
            <person name="Harsha G.H.G."/>
            <person name="Madugundu A.M."/>
            <person name="Renuse S.R."/>
            <person name="Holt D.H."/>
            <person name="Pandey A.P."/>
            <person name="Papenfuss A.P."/>
            <person name="Gasser R.B.G."/>
            <person name="Fischer K.F."/>
        </authorList>
    </citation>
    <scope>NUCLEOTIDE SEQUENCE</scope>
    <source>
        <strain evidence="8">SSS_KF_BRIS2020</strain>
    </source>
</reference>
<evidence type="ECO:0000313" key="8">
    <source>
        <dbReference type="EMBL" id="KAF7494014.1"/>
    </source>
</evidence>
<keyword evidence="11" id="KW-1185">Reference proteome</keyword>
<evidence type="ECO:0000259" key="7">
    <source>
        <dbReference type="PROSITE" id="PS50157"/>
    </source>
</evidence>
<evidence type="ECO:0000313" key="9">
    <source>
        <dbReference type="EMBL" id="KPM07356.1"/>
    </source>
</evidence>
<dbReference type="OrthoDB" id="6515862at2759"/>
<feature type="compositionally biased region" description="Low complexity" evidence="6">
    <location>
        <begin position="12"/>
        <end position="52"/>
    </location>
</feature>
<evidence type="ECO:0000256" key="5">
    <source>
        <dbReference type="PROSITE-ProRule" id="PRU00042"/>
    </source>
</evidence>
<evidence type="ECO:0000313" key="12">
    <source>
        <dbReference type="Proteomes" id="UP000616769"/>
    </source>
</evidence>
<evidence type="ECO:0000313" key="10">
    <source>
        <dbReference type="EnsemblMetazoa" id="KAF7494014.1"/>
    </source>
</evidence>
<dbReference type="InterPro" id="IPR013087">
    <property type="entry name" value="Znf_C2H2_type"/>
</dbReference>
<dbReference type="EMBL" id="JXLN01011519">
    <property type="protein sequence ID" value="KPM07356.1"/>
    <property type="molecule type" value="Genomic_DNA"/>
</dbReference>
<keyword evidence="2" id="KW-0677">Repeat</keyword>
<dbReference type="FunFam" id="3.30.160.60:FF:000125">
    <property type="entry name" value="Putative zinc finger protein 143"/>
    <property type="match status" value="1"/>
</dbReference>
<dbReference type="PROSITE" id="PS00028">
    <property type="entry name" value="ZINC_FINGER_C2H2_1"/>
    <property type="match status" value="3"/>
</dbReference>
<evidence type="ECO:0000256" key="2">
    <source>
        <dbReference type="ARBA" id="ARBA00022737"/>
    </source>
</evidence>
<dbReference type="PANTHER" id="PTHR24379:SF121">
    <property type="entry name" value="C2H2-TYPE DOMAIN-CONTAINING PROTEIN"/>
    <property type="match status" value="1"/>
</dbReference>
<evidence type="ECO:0000313" key="11">
    <source>
        <dbReference type="Proteomes" id="UP000070412"/>
    </source>
</evidence>
<dbReference type="EnsemblMetazoa" id="SSS_5689s_mrna">
    <property type="protein sequence ID" value="KAF7494014.1"/>
    <property type="gene ID" value="SSS_5689"/>
</dbReference>
<sequence>MAEQYHRNVHMNSVQTTASTSSSSTSLTSSTQASSASLSSTASSLSNQNSQKSKSHHQNLNNEIQNLIRDNNKLSSIARLCIHMVDRCRMLNKSKQFIEDLSKLSNLIEDFNRFNTRKNSHLPTFNSTGLVFPIKQNQGSFVVVGKSGTSSNNNENHYFSSMNNTRVTQQISNDGNMYIIPILDSNQSSVQQLQFFHNNDGATNLVPIQTMSKTKGGKKKSSGISSASSLMMINSVVHQQQNQPQSILFRKLTESGQIILTQQPTFSGEECGNETLSNSIPINSNTNLDAIESNTALFTVVQPQNNYINQSNIENINLSGSNQLGNNLVTSGDHHSQLLFSTDNVKQLSSKRKSFKCLVCSKVFANSYNLNRHSKSHSSYQPYVCHYPDCSKRFNYNYHLKRHMDTHTGAKPFVCTWPDCDQRFNRKYNLNRHLWIHTDRSANHFSKQKTINMVSNTKILASNDTSGDEKVKIFDLNAS</sequence>
<accession>A0A132A8P7</accession>
<dbReference type="PROSITE" id="PS50157">
    <property type="entry name" value="ZINC_FINGER_C2H2_2"/>
    <property type="match status" value="3"/>
</dbReference>
<dbReference type="VEuPathDB" id="VectorBase:SSCA002003"/>
<dbReference type="AlphaFoldDB" id="A0A132A8P7"/>
<feature type="domain" description="C2H2-type" evidence="7">
    <location>
        <begin position="383"/>
        <end position="412"/>
    </location>
</feature>
<reference evidence="11" key="2">
    <citation type="journal article" date="2020" name="PLoS Negl. Trop. Dis.">
        <title>High-quality nuclear genome for Sarcoptes scabiei-A critical resource for a neglected parasite.</title>
        <authorList>
            <person name="Korhonen P.K."/>
            <person name="Gasser R.B."/>
            <person name="Ma G."/>
            <person name="Wang T."/>
            <person name="Stroehlein A.J."/>
            <person name="Young N.D."/>
            <person name="Ang C.S."/>
            <person name="Fernando D.D."/>
            <person name="Lu H.C."/>
            <person name="Taylor S."/>
            <person name="Reynolds S.L."/>
            <person name="Mofiz E."/>
            <person name="Najaraj S.H."/>
            <person name="Gowda H."/>
            <person name="Madugundu A."/>
            <person name="Renuse S."/>
            <person name="Holt D."/>
            <person name="Pandey A."/>
            <person name="Papenfuss A.T."/>
            <person name="Fischer K."/>
        </authorList>
    </citation>
    <scope>NUCLEOTIDE SEQUENCE [LARGE SCALE GENOMIC DNA]</scope>
</reference>